<dbReference type="EMBL" id="ABEU02000009">
    <property type="protein sequence ID" value="PNR48732.1"/>
    <property type="molecule type" value="Genomic_DNA"/>
</dbReference>
<dbReference type="Gramene" id="Pp3c9_26130V3.3">
    <property type="protein sequence ID" value="Pp3c9_26130V3.3"/>
    <property type="gene ID" value="Pp3c9_26130"/>
</dbReference>
<evidence type="ECO:0000256" key="3">
    <source>
        <dbReference type="ARBA" id="ARBA00056302"/>
    </source>
</evidence>
<dbReference type="PANTHER" id="PTHR11820">
    <property type="entry name" value="ACYLPYRUVASE"/>
    <property type="match status" value="1"/>
</dbReference>
<sequence>MAAFLGNKLVQIGTKIVGVGRNYAAHIQEMGAVVPKEPLIFLKPTSSYVREGGAVEIPPSCTFLDHEVELGVVIGKKGRDIQESQAMDHVSGYALALDMTARELQATAKKQGLPWTLAKGYDTFTPIGNFIPKKQVPNHSNLELWLEVDGQLRQKGNTSDMIFSIPTLISYISTIMTLNEGDIILTGTPSGVGPVKADQYMKAGITGLVEMSFKVKSRKPLRV</sequence>
<reference evidence="5 7" key="1">
    <citation type="journal article" date="2008" name="Science">
        <title>The Physcomitrella genome reveals evolutionary insights into the conquest of land by plants.</title>
        <authorList>
            <person name="Rensing S."/>
            <person name="Lang D."/>
            <person name="Zimmer A."/>
            <person name="Terry A."/>
            <person name="Salamov A."/>
            <person name="Shapiro H."/>
            <person name="Nishiyama T."/>
            <person name="Perroud P.-F."/>
            <person name="Lindquist E."/>
            <person name="Kamisugi Y."/>
            <person name="Tanahashi T."/>
            <person name="Sakakibara K."/>
            <person name="Fujita T."/>
            <person name="Oishi K."/>
            <person name="Shin-I T."/>
            <person name="Kuroki Y."/>
            <person name="Toyoda A."/>
            <person name="Suzuki Y."/>
            <person name="Hashimoto A."/>
            <person name="Yamaguchi K."/>
            <person name="Sugano A."/>
            <person name="Kohara Y."/>
            <person name="Fujiyama A."/>
            <person name="Anterola A."/>
            <person name="Aoki S."/>
            <person name="Ashton N."/>
            <person name="Barbazuk W.B."/>
            <person name="Barker E."/>
            <person name="Bennetzen J."/>
            <person name="Bezanilla M."/>
            <person name="Blankenship R."/>
            <person name="Cho S.H."/>
            <person name="Dutcher S."/>
            <person name="Estelle M."/>
            <person name="Fawcett J.A."/>
            <person name="Gundlach H."/>
            <person name="Hanada K."/>
            <person name="Heyl A."/>
            <person name="Hicks K.A."/>
            <person name="Hugh J."/>
            <person name="Lohr M."/>
            <person name="Mayer K."/>
            <person name="Melkozernov A."/>
            <person name="Murata T."/>
            <person name="Nelson D."/>
            <person name="Pils B."/>
            <person name="Prigge M."/>
            <person name="Reiss B."/>
            <person name="Renner T."/>
            <person name="Rombauts S."/>
            <person name="Rushton P."/>
            <person name="Sanderfoot A."/>
            <person name="Schween G."/>
            <person name="Shiu S.-H."/>
            <person name="Stueber K."/>
            <person name="Theodoulou F.L."/>
            <person name="Tu H."/>
            <person name="Van de Peer Y."/>
            <person name="Verrier P.J."/>
            <person name="Waters E."/>
            <person name="Wood A."/>
            <person name="Yang L."/>
            <person name="Cove D."/>
            <person name="Cuming A."/>
            <person name="Hasebe M."/>
            <person name="Lucas S."/>
            <person name="Mishler D.B."/>
            <person name="Reski R."/>
            <person name="Grigoriev I."/>
            <person name="Quatrano R.S."/>
            <person name="Boore J.L."/>
        </authorList>
    </citation>
    <scope>NUCLEOTIDE SEQUENCE [LARGE SCALE GENOMIC DNA]</scope>
    <source>
        <strain evidence="6 7">cv. Gransden 2004</strain>
    </source>
</reference>
<dbReference type="OMA" id="NCRKVIC"/>
<name>A0A2K1K4N3_PHYPA</name>
<dbReference type="FunFam" id="3.90.850.10:FF:000003">
    <property type="entry name" value="Fumarylacetoacetate hydrolase domain-containing 1"/>
    <property type="match status" value="1"/>
</dbReference>
<dbReference type="GeneID" id="112287135"/>
<dbReference type="SUPFAM" id="SSF56529">
    <property type="entry name" value="FAH"/>
    <property type="match status" value="1"/>
</dbReference>
<dbReference type="InterPro" id="IPR036663">
    <property type="entry name" value="Fumarylacetoacetase_C_sf"/>
</dbReference>
<evidence type="ECO:0000256" key="2">
    <source>
        <dbReference type="ARBA" id="ARBA00022723"/>
    </source>
</evidence>
<dbReference type="EnsemblPlants" id="Pp3c9_26130V3.2">
    <property type="protein sequence ID" value="Pp3c9_26130V3.2"/>
    <property type="gene ID" value="Pp3c9_26130"/>
</dbReference>
<dbReference type="GO" id="GO:0046872">
    <property type="term" value="F:metal ion binding"/>
    <property type="evidence" value="ECO:0007669"/>
    <property type="project" value="UniProtKB-KW"/>
</dbReference>
<dbReference type="Gramene" id="Pp3c9_26130V3.2">
    <property type="protein sequence ID" value="Pp3c9_26130V3.2"/>
    <property type="gene ID" value="Pp3c9_26130"/>
</dbReference>
<dbReference type="GO" id="GO:0005739">
    <property type="term" value="C:mitochondrion"/>
    <property type="evidence" value="ECO:0000318"/>
    <property type="project" value="GO_Central"/>
</dbReference>
<dbReference type="Gene3D" id="3.90.850.10">
    <property type="entry name" value="Fumarylacetoacetase-like, C-terminal domain"/>
    <property type="match status" value="1"/>
</dbReference>
<dbReference type="EnsemblPlants" id="Pp3c9_26130V3.3">
    <property type="protein sequence ID" value="Pp3c9_26130V3.3"/>
    <property type="gene ID" value="Pp3c9_26130"/>
</dbReference>
<evidence type="ECO:0000313" key="5">
    <source>
        <dbReference type="EMBL" id="PNR48732.1"/>
    </source>
</evidence>
<comment type="function">
    <text evidence="3">Tautomerase that converts enol-oxaloacetate, a strong inhibitor of succinate dehydrogenase, to the physiological keto form of oxaloacetate.</text>
</comment>
<comment type="similarity">
    <text evidence="1">Belongs to the FAH family.</text>
</comment>
<accession>A0A2K1K4N3</accession>
<dbReference type="Gramene" id="Pp3c9_26130V3.1">
    <property type="protein sequence ID" value="Pp3c9_26130V3.1"/>
    <property type="gene ID" value="Pp3c9_26130"/>
</dbReference>
<dbReference type="InterPro" id="IPR011234">
    <property type="entry name" value="Fumarylacetoacetase-like_C"/>
</dbReference>
<dbReference type="PaxDb" id="3218-PP1S131_193V6.1"/>
<reference evidence="5 7" key="2">
    <citation type="journal article" date="2018" name="Plant J.">
        <title>The Physcomitrella patens chromosome-scale assembly reveals moss genome structure and evolution.</title>
        <authorList>
            <person name="Lang D."/>
            <person name="Ullrich K.K."/>
            <person name="Murat F."/>
            <person name="Fuchs J."/>
            <person name="Jenkins J."/>
            <person name="Haas F.B."/>
            <person name="Piednoel M."/>
            <person name="Gundlach H."/>
            <person name="Van Bel M."/>
            <person name="Meyberg R."/>
            <person name="Vives C."/>
            <person name="Morata J."/>
            <person name="Symeonidi A."/>
            <person name="Hiss M."/>
            <person name="Muchero W."/>
            <person name="Kamisugi Y."/>
            <person name="Saleh O."/>
            <person name="Blanc G."/>
            <person name="Decker E.L."/>
            <person name="van Gessel N."/>
            <person name="Grimwood J."/>
            <person name="Hayes R.D."/>
            <person name="Graham S.W."/>
            <person name="Gunter L.E."/>
            <person name="McDaniel S.F."/>
            <person name="Hoernstein S.N.W."/>
            <person name="Larsson A."/>
            <person name="Li F.W."/>
            <person name="Perroud P.F."/>
            <person name="Phillips J."/>
            <person name="Ranjan P."/>
            <person name="Rokshar D.S."/>
            <person name="Rothfels C.J."/>
            <person name="Schneider L."/>
            <person name="Shu S."/>
            <person name="Stevenson D.W."/>
            <person name="Thummler F."/>
            <person name="Tillich M."/>
            <person name="Villarreal Aguilar J.C."/>
            <person name="Widiez T."/>
            <person name="Wong G.K."/>
            <person name="Wymore A."/>
            <person name="Zhang Y."/>
            <person name="Zimmer A.D."/>
            <person name="Quatrano R.S."/>
            <person name="Mayer K.F.X."/>
            <person name="Goodstein D."/>
            <person name="Casacuberta J.M."/>
            <person name="Vandepoele K."/>
            <person name="Reski R."/>
            <person name="Cuming A.C."/>
            <person name="Tuskan G.A."/>
            <person name="Maumus F."/>
            <person name="Salse J."/>
            <person name="Schmutz J."/>
            <person name="Rensing S.A."/>
        </authorList>
    </citation>
    <scope>NUCLEOTIDE SEQUENCE [LARGE SCALE GENOMIC DNA]</scope>
    <source>
        <strain evidence="6 7">cv. Gransden 2004</strain>
    </source>
</reference>
<proteinExistence type="inferred from homology"/>
<gene>
    <name evidence="6" type="primary">LOC112287135</name>
    <name evidence="5" type="ORF">PHYPA_013209</name>
</gene>
<evidence type="ECO:0000313" key="7">
    <source>
        <dbReference type="Proteomes" id="UP000006727"/>
    </source>
</evidence>
<evidence type="ECO:0000313" key="6">
    <source>
        <dbReference type="EnsemblPlants" id="Pp3c9_26130V3.1"/>
    </source>
</evidence>
<dbReference type="EnsemblPlants" id="Pp3c9_26130V3.1">
    <property type="protein sequence ID" value="Pp3c9_26130V3.1"/>
    <property type="gene ID" value="Pp3c9_26130"/>
</dbReference>
<protein>
    <recommendedName>
        <fullName evidence="4">Fumarylacetoacetase-like C-terminal domain-containing protein</fullName>
    </recommendedName>
</protein>
<evidence type="ECO:0000259" key="4">
    <source>
        <dbReference type="Pfam" id="PF01557"/>
    </source>
</evidence>
<keyword evidence="2" id="KW-0479">Metal-binding</keyword>
<reference evidence="6" key="3">
    <citation type="submission" date="2020-12" db="UniProtKB">
        <authorList>
            <consortium name="EnsemblPlants"/>
        </authorList>
    </citation>
    <scope>IDENTIFICATION</scope>
</reference>
<dbReference type="Proteomes" id="UP000006727">
    <property type="component" value="Chromosome 9"/>
</dbReference>
<dbReference type="Pfam" id="PF01557">
    <property type="entry name" value="FAA_hydrolase"/>
    <property type="match status" value="1"/>
</dbReference>
<dbReference type="RefSeq" id="XP_024385642.1">
    <property type="nucleotide sequence ID" value="XM_024529874.2"/>
</dbReference>
<keyword evidence="7" id="KW-1185">Reference proteome</keyword>
<dbReference type="PANTHER" id="PTHR11820:SF7">
    <property type="entry name" value="ACYLPYRUVASE FAHD1, MITOCHONDRIAL"/>
    <property type="match status" value="1"/>
</dbReference>
<dbReference type="AlphaFoldDB" id="A0A2K1K4N3"/>
<feature type="domain" description="Fumarylacetoacetase-like C-terminal" evidence="4">
    <location>
        <begin position="15"/>
        <end position="211"/>
    </location>
</feature>
<dbReference type="GO" id="GO:0050163">
    <property type="term" value="F:oxaloacetate tautomerase activity"/>
    <property type="evidence" value="ECO:0007669"/>
    <property type="project" value="UniProtKB-ARBA"/>
</dbReference>
<dbReference type="GO" id="GO:0006107">
    <property type="term" value="P:oxaloacetate metabolic process"/>
    <property type="evidence" value="ECO:0007669"/>
    <property type="project" value="UniProtKB-ARBA"/>
</dbReference>
<organism evidence="5">
    <name type="scientific">Physcomitrium patens</name>
    <name type="common">Spreading-leaved earth moss</name>
    <name type="synonym">Physcomitrella patens</name>
    <dbReference type="NCBI Taxonomy" id="3218"/>
    <lineage>
        <taxon>Eukaryota</taxon>
        <taxon>Viridiplantae</taxon>
        <taxon>Streptophyta</taxon>
        <taxon>Embryophyta</taxon>
        <taxon>Bryophyta</taxon>
        <taxon>Bryophytina</taxon>
        <taxon>Bryopsida</taxon>
        <taxon>Funariidae</taxon>
        <taxon>Funariales</taxon>
        <taxon>Funariaceae</taxon>
        <taxon>Physcomitrium</taxon>
    </lineage>
</organism>
<dbReference type="OrthoDB" id="411064at2759"/>
<evidence type="ECO:0000256" key="1">
    <source>
        <dbReference type="ARBA" id="ARBA00010211"/>
    </source>
</evidence>
<dbReference type="STRING" id="3218.A0A2K1K4N3"/>
<dbReference type="GO" id="GO:0018773">
    <property type="term" value="F:acetylpyruvate hydrolase activity"/>
    <property type="evidence" value="ECO:0000318"/>
    <property type="project" value="GO_Central"/>
</dbReference>